<dbReference type="Pfam" id="PF00403">
    <property type="entry name" value="HMA"/>
    <property type="match status" value="2"/>
</dbReference>
<protein>
    <submittedName>
        <fullName evidence="5">(wild Malaysian banana) hypothetical protein</fullName>
    </submittedName>
</protein>
<accession>A0A8D7F6L4</accession>
<dbReference type="SUPFAM" id="SSF55008">
    <property type="entry name" value="HMA, heavy metal-associated domain"/>
    <property type="match status" value="2"/>
</dbReference>
<evidence type="ECO:0000259" key="4">
    <source>
        <dbReference type="PROSITE" id="PS50846"/>
    </source>
</evidence>
<comment type="similarity">
    <text evidence="3">Belongs to the HIPP family.</text>
</comment>
<feature type="domain" description="HMA" evidence="4">
    <location>
        <begin position="111"/>
        <end position="176"/>
    </location>
</feature>
<organism evidence="5">
    <name type="scientific">Musa acuminata subsp. malaccensis</name>
    <name type="common">Wild banana</name>
    <name type="synonym">Musa malaccensis</name>
    <dbReference type="NCBI Taxonomy" id="214687"/>
    <lineage>
        <taxon>Eukaryota</taxon>
        <taxon>Viridiplantae</taxon>
        <taxon>Streptophyta</taxon>
        <taxon>Embryophyta</taxon>
        <taxon>Tracheophyta</taxon>
        <taxon>Spermatophyta</taxon>
        <taxon>Magnoliopsida</taxon>
        <taxon>Liliopsida</taxon>
        <taxon>Zingiberales</taxon>
        <taxon>Musaceae</taxon>
        <taxon>Musa</taxon>
    </lineage>
</organism>
<dbReference type="PANTHER" id="PTHR46195:SF12">
    <property type="entry name" value="HEAVY METAL-ASSOCIATED ISOPRENYLATED PLANT PROTEIN 4"/>
    <property type="match status" value="1"/>
</dbReference>
<keyword evidence="1" id="KW-0479">Metal-binding</keyword>
<evidence type="ECO:0000256" key="1">
    <source>
        <dbReference type="ARBA" id="ARBA00022723"/>
    </source>
</evidence>
<gene>
    <name evidence="5" type="ORF">GSMUA_123580.1</name>
</gene>
<dbReference type="AlphaFoldDB" id="A0A8D7F6L4"/>
<dbReference type="GO" id="GO:0046872">
    <property type="term" value="F:metal ion binding"/>
    <property type="evidence" value="ECO:0007669"/>
    <property type="project" value="UniProtKB-KW"/>
</dbReference>
<dbReference type="InterPro" id="IPR044577">
    <property type="entry name" value="HIPP4/7/8/17/18/19"/>
</dbReference>
<keyword evidence="2" id="KW-0636">Prenylation</keyword>
<name>A0A8D7F6L4_MUSAM</name>
<feature type="domain" description="HMA" evidence="4">
    <location>
        <begin position="22"/>
        <end position="86"/>
    </location>
</feature>
<dbReference type="InterPro" id="IPR006121">
    <property type="entry name" value="HMA_dom"/>
</dbReference>
<sequence length="241" mass="27623">QFLALSSFFVPVNMVEKKTEEVIVAEYKVHIHCGECARAVEKHIIRNAGVQKVDINVSSGKVIVKGSNFDVKQVQERVERKTRKKVELISPKPKPKEVKPPEKKEEKKEVIKTTVIKVHLHCANCENDLKLMLLKHKGIQTLVETNRAAQTCTIVGTIKEEELIKHIRKKARKHAEIVPQKVEKKVEEKKIKLEVKDGKEELTVEKKEELKTKDVVVPYFIHCTHAPQWFSDEDPNACSVM</sequence>
<dbReference type="CDD" id="cd00371">
    <property type="entry name" value="HMA"/>
    <property type="match status" value="1"/>
</dbReference>
<dbReference type="PROSITE" id="PS50846">
    <property type="entry name" value="HMA_2"/>
    <property type="match status" value="2"/>
</dbReference>
<reference evidence="5" key="1">
    <citation type="submission" date="2021-03" db="EMBL/GenBank/DDBJ databases">
        <authorList>
            <consortium name="Genoscope - CEA"/>
            <person name="William W."/>
        </authorList>
    </citation>
    <scope>NUCLEOTIDE SEQUENCE</scope>
    <source>
        <strain evidence="5">Doubled-haploid Pahang</strain>
    </source>
</reference>
<evidence type="ECO:0000256" key="2">
    <source>
        <dbReference type="ARBA" id="ARBA00023289"/>
    </source>
</evidence>
<dbReference type="PANTHER" id="PTHR46195">
    <property type="entry name" value="HEAVY METAL-ASSOCIATED ISOPRENYLATED PLANT PROTEIN 7"/>
    <property type="match status" value="1"/>
</dbReference>
<dbReference type="InterPro" id="IPR036163">
    <property type="entry name" value="HMA_dom_sf"/>
</dbReference>
<dbReference type="EMBL" id="HG996469">
    <property type="protein sequence ID" value="CAG1842563.1"/>
    <property type="molecule type" value="Genomic_DNA"/>
</dbReference>
<feature type="non-terminal residue" evidence="5">
    <location>
        <position position="1"/>
    </location>
</feature>
<evidence type="ECO:0000313" key="5">
    <source>
        <dbReference type="EMBL" id="CAG1842563.1"/>
    </source>
</evidence>
<keyword evidence="2" id="KW-0449">Lipoprotein</keyword>
<evidence type="ECO:0000256" key="3">
    <source>
        <dbReference type="ARBA" id="ARBA00024045"/>
    </source>
</evidence>
<proteinExistence type="inferred from homology"/>
<dbReference type="Gene3D" id="3.30.70.100">
    <property type="match status" value="2"/>
</dbReference>